<accession>X0YP15</accession>
<proteinExistence type="predicted"/>
<dbReference type="AlphaFoldDB" id="X0YP15"/>
<gene>
    <name evidence="1" type="ORF">S01H1_78850</name>
</gene>
<reference evidence="1" key="1">
    <citation type="journal article" date="2014" name="Front. Microbiol.">
        <title>High frequency of phylogenetically diverse reductive dehalogenase-homologous genes in deep subseafloor sedimentary metagenomes.</title>
        <authorList>
            <person name="Kawai M."/>
            <person name="Futagami T."/>
            <person name="Toyoda A."/>
            <person name="Takaki Y."/>
            <person name="Nishi S."/>
            <person name="Hori S."/>
            <person name="Arai W."/>
            <person name="Tsubouchi T."/>
            <person name="Morono Y."/>
            <person name="Uchiyama I."/>
            <person name="Ito T."/>
            <person name="Fujiyama A."/>
            <person name="Inagaki F."/>
            <person name="Takami H."/>
        </authorList>
    </citation>
    <scope>NUCLEOTIDE SEQUENCE</scope>
    <source>
        <strain evidence="1">Expedition CK06-06</strain>
    </source>
</reference>
<organism evidence="1">
    <name type="scientific">marine sediment metagenome</name>
    <dbReference type="NCBI Taxonomy" id="412755"/>
    <lineage>
        <taxon>unclassified sequences</taxon>
        <taxon>metagenomes</taxon>
        <taxon>ecological metagenomes</taxon>
    </lineage>
</organism>
<evidence type="ECO:0000313" key="1">
    <source>
        <dbReference type="EMBL" id="GAG48672.1"/>
    </source>
</evidence>
<comment type="caution">
    <text evidence="1">The sequence shown here is derived from an EMBL/GenBank/DDBJ whole genome shotgun (WGS) entry which is preliminary data.</text>
</comment>
<sequence length="105" mass="11133">ICDVVTDLGAGEGSQAGGVWLNIGSAVVLPEVFLKAVSVARNLGANLDGMTTANFDMIPHYRPRQNVITRPVAPGRGHEVIGHHEILLPLLRQAVIEELAATTKS</sequence>
<feature type="non-terminal residue" evidence="1">
    <location>
        <position position="1"/>
    </location>
</feature>
<name>X0YP15_9ZZZZ</name>
<dbReference type="EMBL" id="BARS01053097">
    <property type="protein sequence ID" value="GAG48672.1"/>
    <property type="molecule type" value="Genomic_DNA"/>
</dbReference>
<protein>
    <submittedName>
        <fullName evidence="1">Uncharacterized protein</fullName>
    </submittedName>
</protein>